<evidence type="ECO:0008006" key="5">
    <source>
        <dbReference type="Google" id="ProtNLM"/>
    </source>
</evidence>
<name>A0AA38RLY3_9PEZI</name>
<dbReference type="GO" id="GO:0051285">
    <property type="term" value="C:cell cortex of cell tip"/>
    <property type="evidence" value="ECO:0007669"/>
    <property type="project" value="TreeGrafter"/>
</dbReference>
<sequence length="326" mass="34402">MRFLTAVPIVLSAVSFVLAMLALLAGKDEGFMEEYHIITFNTSEFGHILVPTSTSGGSQATTTTGGDGGIGGFFSSLVASATAAVGAAESHLASIEGDIADELAGELGIKQFYSLHVLDVCEGDFKPNATAPHAGYNVTNCTKPLDTSYMNVSALLDRELRLGPLHLNITDLGFTQDLQDEIDKLPALFRALAALFIISAALTGLALLASLAAFFLLRPVHPQNRGGTAILLTNFTIALLAALFLLAGGLGTTIGGKKAVNEVNDKGSDIGITAERGNKFIAMIWAAFALIALCVPYWAAEMVLQMRVRKRLGGARPYGKGENGRW</sequence>
<keyword evidence="1" id="KW-0472">Membrane</keyword>
<feature type="chain" id="PRO_5041404927" description="SUR7 protein" evidence="2">
    <location>
        <begin position="20"/>
        <end position="326"/>
    </location>
</feature>
<proteinExistence type="predicted"/>
<dbReference type="EMBL" id="JANBVO010000040">
    <property type="protein sequence ID" value="KAJ9136436.1"/>
    <property type="molecule type" value="Genomic_DNA"/>
</dbReference>
<dbReference type="GO" id="GO:0031505">
    <property type="term" value="P:fungal-type cell wall organization"/>
    <property type="evidence" value="ECO:0007669"/>
    <property type="project" value="TreeGrafter"/>
</dbReference>
<feature type="transmembrane region" description="Helical" evidence="1">
    <location>
        <begin position="191"/>
        <end position="217"/>
    </location>
</feature>
<comment type="caution">
    <text evidence="3">The sequence shown here is derived from an EMBL/GenBank/DDBJ whole genome shotgun (WGS) entry which is preliminary data.</text>
</comment>
<evidence type="ECO:0000256" key="1">
    <source>
        <dbReference type="SAM" id="Phobius"/>
    </source>
</evidence>
<keyword evidence="1" id="KW-0812">Transmembrane</keyword>
<feature type="transmembrane region" description="Helical" evidence="1">
    <location>
        <begin position="229"/>
        <end position="250"/>
    </location>
</feature>
<dbReference type="Pfam" id="PF06687">
    <property type="entry name" value="SUR7"/>
    <property type="match status" value="1"/>
</dbReference>
<evidence type="ECO:0000313" key="3">
    <source>
        <dbReference type="EMBL" id="KAJ9136436.1"/>
    </source>
</evidence>
<dbReference type="PANTHER" id="PTHR28019">
    <property type="entry name" value="CELL MEMBRANE PROTEIN YLR413W-RELATED"/>
    <property type="match status" value="1"/>
</dbReference>
<dbReference type="AlphaFoldDB" id="A0AA38RLY3"/>
<reference evidence="3" key="1">
    <citation type="submission" date="2022-07" db="EMBL/GenBank/DDBJ databases">
        <title>Fungi with potential for degradation of polypropylene.</title>
        <authorList>
            <person name="Gostincar C."/>
        </authorList>
    </citation>
    <scope>NUCLEOTIDE SEQUENCE</scope>
    <source>
        <strain evidence="3">EXF-13308</strain>
    </source>
</reference>
<evidence type="ECO:0000256" key="2">
    <source>
        <dbReference type="SAM" id="SignalP"/>
    </source>
</evidence>
<protein>
    <recommendedName>
        <fullName evidence="5">SUR7 protein</fullName>
    </recommendedName>
</protein>
<evidence type="ECO:0000313" key="4">
    <source>
        <dbReference type="Proteomes" id="UP001174694"/>
    </source>
</evidence>
<accession>A0AA38RLY3</accession>
<feature type="signal peptide" evidence="2">
    <location>
        <begin position="1"/>
        <end position="19"/>
    </location>
</feature>
<dbReference type="InterPro" id="IPR009571">
    <property type="entry name" value="SUR7/Rim9-like_fungi"/>
</dbReference>
<dbReference type="Proteomes" id="UP001174694">
    <property type="component" value="Unassembled WGS sequence"/>
</dbReference>
<dbReference type="GO" id="GO:0005886">
    <property type="term" value="C:plasma membrane"/>
    <property type="evidence" value="ECO:0007669"/>
    <property type="project" value="InterPro"/>
</dbReference>
<keyword evidence="4" id="KW-1185">Reference proteome</keyword>
<keyword evidence="1" id="KW-1133">Transmembrane helix</keyword>
<keyword evidence="2" id="KW-0732">Signal</keyword>
<feature type="transmembrane region" description="Helical" evidence="1">
    <location>
        <begin position="280"/>
        <end position="300"/>
    </location>
</feature>
<gene>
    <name evidence="3" type="ORF">NKR23_g9864</name>
</gene>
<dbReference type="PANTHER" id="PTHR28019:SF7">
    <property type="entry name" value="SUR7 PROTEIN"/>
    <property type="match status" value="1"/>
</dbReference>
<organism evidence="3 4">
    <name type="scientific">Pleurostoma richardsiae</name>
    <dbReference type="NCBI Taxonomy" id="41990"/>
    <lineage>
        <taxon>Eukaryota</taxon>
        <taxon>Fungi</taxon>
        <taxon>Dikarya</taxon>
        <taxon>Ascomycota</taxon>
        <taxon>Pezizomycotina</taxon>
        <taxon>Sordariomycetes</taxon>
        <taxon>Sordariomycetidae</taxon>
        <taxon>Calosphaeriales</taxon>
        <taxon>Pleurostomataceae</taxon>
        <taxon>Pleurostoma</taxon>
    </lineage>
</organism>
<dbReference type="InterPro" id="IPR052413">
    <property type="entry name" value="SUR7_domain"/>
</dbReference>